<evidence type="ECO:0000256" key="1">
    <source>
        <dbReference type="SAM" id="Phobius"/>
    </source>
</evidence>
<reference evidence="2" key="2">
    <citation type="journal article" date="2015" name="Data Brief">
        <title>Shoot transcriptome of the giant reed, Arundo donax.</title>
        <authorList>
            <person name="Barrero R.A."/>
            <person name="Guerrero F.D."/>
            <person name="Moolhuijzen P."/>
            <person name="Goolsby J.A."/>
            <person name="Tidwell J."/>
            <person name="Bellgard S.E."/>
            <person name="Bellgard M.I."/>
        </authorList>
    </citation>
    <scope>NUCLEOTIDE SEQUENCE</scope>
    <source>
        <tissue evidence="2">Shoot tissue taken approximately 20 cm above the soil surface</tissue>
    </source>
</reference>
<feature type="transmembrane region" description="Helical" evidence="1">
    <location>
        <begin position="133"/>
        <end position="150"/>
    </location>
</feature>
<dbReference type="EMBL" id="GBRH01213858">
    <property type="protein sequence ID" value="JAD84037.1"/>
    <property type="molecule type" value="Transcribed_RNA"/>
</dbReference>
<protein>
    <submittedName>
        <fullName evidence="2">Uncharacterized protein</fullName>
    </submittedName>
</protein>
<accession>A0A0A9DJU9</accession>
<reference evidence="2" key="1">
    <citation type="submission" date="2014-09" db="EMBL/GenBank/DDBJ databases">
        <authorList>
            <person name="Magalhaes I.L.F."/>
            <person name="Oliveira U."/>
            <person name="Santos F.R."/>
            <person name="Vidigal T.H.D.A."/>
            <person name="Brescovit A.D."/>
            <person name="Santos A.J."/>
        </authorList>
    </citation>
    <scope>NUCLEOTIDE SEQUENCE</scope>
    <source>
        <tissue evidence="2">Shoot tissue taken approximately 20 cm above the soil surface</tissue>
    </source>
</reference>
<keyword evidence="1" id="KW-0812">Transmembrane</keyword>
<feature type="transmembrane region" description="Helical" evidence="1">
    <location>
        <begin position="170"/>
        <end position="187"/>
    </location>
</feature>
<keyword evidence="1" id="KW-1133">Transmembrane helix</keyword>
<keyword evidence="1" id="KW-0472">Membrane</keyword>
<name>A0A0A9DJU9_ARUDO</name>
<dbReference type="AlphaFoldDB" id="A0A0A9DJU9"/>
<proteinExistence type="predicted"/>
<sequence>MCPAPCSNGVDALPVAASFSGRYVLSWTYAVVISADLICAGLQSGWLALISAATPATCGQDMDVPDKMLNPTRRRSLDKLEGLASPLHAAKMFTPGAMTSGLRISRVRKLGPRDENAATTGDGRIPSLVPAKLSVAVGFGAVLLYFLAAMPSDSPRATAGRRGLSATSSSPFAGVLASIIPMPPAFLTT</sequence>
<organism evidence="2">
    <name type="scientific">Arundo donax</name>
    <name type="common">Giant reed</name>
    <name type="synonym">Donax arundinaceus</name>
    <dbReference type="NCBI Taxonomy" id="35708"/>
    <lineage>
        <taxon>Eukaryota</taxon>
        <taxon>Viridiplantae</taxon>
        <taxon>Streptophyta</taxon>
        <taxon>Embryophyta</taxon>
        <taxon>Tracheophyta</taxon>
        <taxon>Spermatophyta</taxon>
        <taxon>Magnoliopsida</taxon>
        <taxon>Liliopsida</taxon>
        <taxon>Poales</taxon>
        <taxon>Poaceae</taxon>
        <taxon>PACMAD clade</taxon>
        <taxon>Arundinoideae</taxon>
        <taxon>Arundineae</taxon>
        <taxon>Arundo</taxon>
    </lineage>
</organism>
<evidence type="ECO:0000313" key="2">
    <source>
        <dbReference type="EMBL" id="JAD84037.1"/>
    </source>
</evidence>